<dbReference type="Pfam" id="PF10045">
    <property type="entry name" value="DUF2280"/>
    <property type="match status" value="1"/>
</dbReference>
<proteinExistence type="predicted"/>
<dbReference type="EMBL" id="CAADIB010000003">
    <property type="protein sequence ID" value="VFR20235.1"/>
    <property type="molecule type" value="Genomic_DNA"/>
</dbReference>
<sequence length="157" mass="17599">MAKLTDTHKRFVVQALARYESPQDVADAFQDEFGIEVHRAQMAQYDPTKASGKDMAPKWRELFKQTRETFKAAVDEIPIAQQAFRLHRLGKIHDRHLQRGNLVGAASILEQAAKEVGGAFTNRREHTGADGGPIEQRTVVADESKVAAAIDELERNY</sequence>
<evidence type="ECO:0000313" key="1">
    <source>
        <dbReference type="EMBL" id="VFR20235.1"/>
    </source>
</evidence>
<organism evidence="1">
    <name type="scientific">plant metagenome</name>
    <dbReference type="NCBI Taxonomy" id="1297885"/>
    <lineage>
        <taxon>unclassified sequences</taxon>
        <taxon>metagenomes</taxon>
        <taxon>organismal metagenomes</taxon>
    </lineage>
</organism>
<dbReference type="EMBL" id="CAADHZ010000027">
    <property type="protein sequence ID" value="VFR36925.1"/>
    <property type="molecule type" value="Genomic_DNA"/>
</dbReference>
<reference evidence="1" key="1">
    <citation type="submission" date="2019-03" db="EMBL/GenBank/DDBJ databases">
        <authorList>
            <person name="Danneels B."/>
        </authorList>
    </citation>
    <scope>NUCLEOTIDE SEQUENCE</scope>
</reference>
<accession>A0A484P3N1</accession>
<gene>
    <name evidence="2" type="ORF">ANDO1_1715</name>
    <name evidence="1" type="ORF">ANDO2_1622</name>
</gene>
<dbReference type="InterPro" id="IPR018738">
    <property type="entry name" value="DUF2280"/>
</dbReference>
<evidence type="ECO:0000313" key="2">
    <source>
        <dbReference type="EMBL" id="VFR36925.1"/>
    </source>
</evidence>
<name>A0A484P3N1_9ZZZZ</name>
<protein>
    <submittedName>
        <fullName evidence="1">Phage protein</fullName>
    </submittedName>
</protein>
<dbReference type="AlphaFoldDB" id="A0A484P3N1"/>